<proteinExistence type="predicted"/>
<organism evidence="6 7">
    <name type="scientific">Clostridium putrefaciens</name>
    <dbReference type="NCBI Taxonomy" id="99675"/>
    <lineage>
        <taxon>Bacteria</taxon>
        <taxon>Bacillati</taxon>
        <taxon>Bacillota</taxon>
        <taxon>Clostridia</taxon>
        <taxon>Eubacteriales</taxon>
        <taxon>Clostridiaceae</taxon>
        <taxon>Clostridium</taxon>
    </lineage>
</organism>
<reference evidence="6 7" key="1">
    <citation type="submission" date="2018-06" db="EMBL/GenBank/DDBJ databases">
        <authorList>
            <consortium name="Pathogen Informatics"/>
            <person name="Doyle S."/>
        </authorList>
    </citation>
    <scope>NUCLEOTIDE SEQUENCE [LARGE SCALE GENOMIC DNA]</scope>
    <source>
        <strain evidence="6 7">NCTC9836</strain>
    </source>
</reference>
<dbReference type="Pfam" id="PF00753">
    <property type="entry name" value="Lactamase_B"/>
    <property type="match status" value="1"/>
</dbReference>
<evidence type="ECO:0000313" key="6">
    <source>
        <dbReference type="EMBL" id="SUY47392.1"/>
    </source>
</evidence>
<dbReference type="PANTHER" id="PTHR46233">
    <property type="entry name" value="HYDROXYACYLGLUTATHIONE HYDROLASE GLOC"/>
    <property type="match status" value="1"/>
</dbReference>
<dbReference type="SMART" id="SM00849">
    <property type="entry name" value="Lactamase_B"/>
    <property type="match status" value="1"/>
</dbReference>
<keyword evidence="4" id="KW-0862">Zinc</keyword>
<dbReference type="RefSeq" id="WP_115641357.1">
    <property type="nucleotide sequence ID" value="NZ_UFWZ01000001.1"/>
</dbReference>
<comment type="cofactor">
    <cofactor evidence="1">
        <name>Zn(2+)</name>
        <dbReference type="ChEBI" id="CHEBI:29105"/>
    </cofactor>
</comment>
<dbReference type="InterPro" id="IPR036866">
    <property type="entry name" value="RibonucZ/Hydroxyglut_hydro"/>
</dbReference>
<dbReference type="SUPFAM" id="SSF56281">
    <property type="entry name" value="Metallo-hydrolase/oxidoreductase"/>
    <property type="match status" value="1"/>
</dbReference>
<dbReference type="CDD" id="cd06262">
    <property type="entry name" value="metallo-hydrolase-like_MBL-fold"/>
    <property type="match status" value="1"/>
</dbReference>
<keyword evidence="2" id="KW-0479">Metal-binding</keyword>
<evidence type="ECO:0000256" key="3">
    <source>
        <dbReference type="ARBA" id="ARBA00022801"/>
    </source>
</evidence>
<dbReference type="AlphaFoldDB" id="A0A381JAI8"/>
<dbReference type="Gene3D" id="3.60.15.10">
    <property type="entry name" value="Ribonuclease Z/Hydroxyacylglutathione hydrolase-like"/>
    <property type="match status" value="1"/>
</dbReference>
<dbReference type="Proteomes" id="UP000254664">
    <property type="component" value="Unassembled WGS sequence"/>
</dbReference>
<gene>
    <name evidence="6" type="ORF">NCTC9836_01723</name>
</gene>
<keyword evidence="7" id="KW-1185">Reference proteome</keyword>
<dbReference type="OrthoDB" id="9802248at2"/>
<dbReference type="PANTHER" id="PTHR46233:SF3">
    <property type="entry name" value="HYDROXYACYLGLUTATHIONE HYDROLASE GLOC"/>
    <property type="match status" value="1"/>
</dbReference>
<dbReference type="GO" id="GO:0046872">
    <property type="term" value="F:metal ion binding"/>
    <property type="evidence" value="ECO:0007669"/>
    <property type="project" value="UniProtKB-KW"/>
</dbReference>
<evidence type="ECO:0000256" key="2">
    <source>
        <dbReference type="ARBA" id="ARBA00022723"/>
    </source>
</evidence>
<evidence type="ECO:0000259" key="5">
    <source>
        <dbReference type="SMART" id="SM00849"/>
    </source>
</evidence>
<evidence type="ECO:0000313" key="7">
    <source>
        <dbReference type="Proteomes" id="UP000254664"/>
    </source>
</evidence>
<accession>A0A381JAI8</accession>
<dbReference type="InterPro" id="IPR001279">
    <property type="entry name" value="Metallo-B-lactamas"/>
</dbReference>
<dbReference type="GO" id="GO:0016787">
    <property type="term" value="F:hydrolase activity"/>
    <property type="evidence" value="ECO:0007669"/>
    <property type="project" value="UniProtKB-KW"/>
</dbReference>
<keyword evidence="3 6" id="KW-0378">Hydrolase</keyword>
<name>A0A381JAI8_9CLOT</name>
<evidence type="ECO:0000256" key="1">
    <source>
        <dbReference type="ARBA" id="ARBA00001947"/>
    </source>
</evidence>
<evidence type="ECO:0000256" key="4">
    <source>
        <dbReference type="ARBA" id="ARBA00022833"/>
    </source>
</evidence>
<dbReference type="InterPro" id="IPR051453">
    <property type="entry name" value="MBL_Glyoxalase_II"/>
</dbReference>
<dbReference type="EMBL" id="UFWZ01000001">
    <property type="protein sequence ID" value="SUY47392.1"/>
    <property type="molecule type" value="Genomic_DNA"/>
</dbReference>
<feature type="domain" description="Metallo-beta-lactamase" evidence="5">
    <location>
        <begin position="12"/>
        <end position="185"/>
    </location>
</feature>
<sequence length="201" mass="21892">MIIKRIPAGVYAANCYVIMDESTKEAVVLDPGGDEDDITSSIEQLGAKIKYILLTHGHVDHTGGVIKLKDEYKCKVGINQMDEELMINGAYMFGELENHEQVDLLLKDGDIISFGDKKIVVLETPGHTPGGVSFLVEDKVFTGDTLFAGSIGRTDLTGGDFETIIDSIKTKLMVLKEQTIVYPGHGSESSIGIEKKSNPFL</sequence>
<protein>
    <submittedName>
        <fullName evidence="6">Zn-dependent hydrolase, glyoxylase</fullName>
    </submittedName>
</protein>